<comment type="pathway">
    <text evidence="1">Cofactor biosynthesis; adenosylcobalamin biosynthesis.</text>
</comment>
<evidence type="ECO:0000256" key="1">
    <source>
        <dbReference type="ARBA" id="ARBA00004953"/>
    </source>
</evidence>
<dbReference type="UniPathway" id="UPA00148"/>
<accession>A0A3B0TRW2</accession>
<name>A0A3B0TRW2_9ZZZZ</name>
<dbReference type="GO" id="GO:0009236">
    <property type="term" value="P:cobalamin biosynthetic process"/>
    <property type="evidence" value="ECO:0007669"/>
    <property type="project" value="UniProtKB-UniPathway"/>
</dbReference>
<dbReference type="PANTHER" id="PTHR43588">
    <property type="entry name" value="COBALT-PRECORRIN-8 METHYLMUTASE"/>
    <property type="match status" value="1"/>
</dbReference>
<dbReference type="Pfam" id="PF02570">
    <property type="entry name" value="CbiC"/>
    <property type="match status" value="1"/>
</dbReference>
<keyword evidence="4 6" id="KW-0413">Isomerase</keyword>
<proteinExistence type="inferred from homology"/>
<dbReference type="AlphaFoldDB" id="A0A3B0TRW2"/>
<evidence type="ECO:0000259" key="5">
    <source>
        <dbReference type="Pfam" id="PF02570"/>
    </source>
</evidence>
<evidence type="ECO:0000313" key="6">
    <source>
        <dbReference type="EMBL" id="VAW19460.1"/>
    </source>
</evidence>
<protein>
    <submittedName>
        <fullName evidence="6">Cobalt-precorrin-8x methylmutase</fullName>
        <ecNumber evidence="6">5.4.1.2</ecNumber>
    </submittedName>
</protein>
<gene>
    <name evidence="6" type="ORF">MNBD_ALPHA12-553</name>
</gene>
<reference evidence="6" key="1">
    <citation type="submission" date="2018-06" db="EMBL/GenBank/DDBJ databases">
        <authorList>
            <person name="Zhirakovskaya E."/>
        </authorList>
    </citation>
    <scope>NUCLEOTIDE SEQUENCE</scope>
</reference>
<keyword evidence="3" id="KW-0169">Cobalamin biosynthesis</keyword>
<feature type="domain" description="Cobalamin biosynthesis precorrin-8X methylmutase CobH/CbiC" evidence="5">
    <location>
        <begin position="9"/>
        <end position="204"/>
    </location>
</feature>
<evidence type="ECO:0000256" key="3">
    <source>
        <dbReference type="ARBA" id="ARBA00022573"/>
    </source>
</evidence>
<evidence type="ECO:0000256" key="2">
    <source>
        <dbReference type="ARBA" id="ARBA00009774"/>
    </source>
</evidence>
<dbReference type="EMBL" id="UOEO01000113">
    <property type="protein sequence ID" value="VAW19460.1"/>
    <property type="molecule type" value="Genomic_DNA"/>
</dbReference>
<dbReference type="GO" id="GO:0016993">
    <property type="term" value="F:precorrin-8X methylmutase activity"/>
    <property type="evidence" value="ECO:0007669"/>
    <property type="project" value="InterPro"/>
</dbReference>
<evidence type="ECO:0000256" key="4">
    <source>
        <dbReference type="ARBA" id="ARBA00023235"/>
    </source>
</evidence>
<dbReference type="NCBIfam" id="NF006136">
    <property type="entry name" value="PRK08285.1"/>
    <property type="match status" value="1"/>
</dbReference>
<dbReference type="EC" id="5.4.1.2" evidence="6"/>
<organism evidence="6">
    <name type="scientific">hydrothermal vent metagenome</name>
    <dbReference type="NCBI Taxonomy" id="652676"/>
    <lineage>
        <taxon>unclassified sequences</taxon>
        <taxon>metagenomes</taxon>
        <taxon>ecological metagenomes</taxon>
    </lineage>
</organism>
<dbReference type="InterPro" id="IPR036588">
    <property type="entry name" value="CobH/CbiC_sf"/>
</dbReference>
<comment type="similarity">
    <text evidence="2">Belongs to the CobH/CbiC family.</text>
</comment>
<dbReference type="Gene3D" id="3.40.50.10230">
    <property type="entry name" value="Cobalamin biosynthesis CobH/CbiC, precorrin-8X methylmutase"/>
    <property type="match status" value="1"/>
</dbReference>
<dbReference type="SUPFAM" id="SSF63965">
    <property type="entry name" value="Precorrin-8X methylmutase CbiC/CobH"/>
    <property type="match status" value="1"/>
</dbReference>
<dbReference type="InterPro" id="IPR003722">
    <property type="entry name" value="Cbl_synth_CobH/CbiC"/>
</dbReference>
<sequence length="208" mass="21663">MDYLSDPEQIYAQSFAIIKSEADLGRFSGDERDLAIRLIHSSGMIDIVDDLVISKGAIGAGRAALAAGAAVICDVNMLVYGIIRRKLPASNPLLCALDDQQAKPLAQKMATTRSAAGIELLRHELPGAIVAIGNAPTALFRLLEMLDQGLKKPALIIGFPPGFVGAAESKGQLIANLHGVPFIALEGRRGGTALAAAAVNALVSGLKT</sequence>
<dbReference type="PANTHER" id="PTHR43588:SF1">
    <property type="entry name" value="COBALT-PRECORRIN-8 METHYLMUTASE"/>
    <property type="match status" value="1"/>
</dbReference>